<evidence type="ECO:0000313" key="1">
    <source>
        <dbReference type="EMBL" id="KAK3781863.1"/>
    </source>
</evidence>
<proteinExistence type="predicted"/>
<dbReference type="AlphaFoldDB" id="A0AAE1A6H8"/>
<comment type="caution">
    <text evidence="1">The sequence shown here is derived from an EMBL/GenBank/DDBJ whole genome shotgun (WGS) entry which is preliminary data.</text>
</comment>
<accession>A0AAE1A6H8</accession>
<dbReference type="EMBL" id="JAWDGP010002576">
    <property type="protein sequence ID" value="KAK3781863.1"/>
    <property type="molecule type" value="Genomic_DNA"/>
</dbReference>
<keyword evidence="2" id="KW-1185">Reference proteome</keyword>
<reference evidence="1" key="1">
    <citation type="journal article" date="2023" name="G3 (Bethesda)">
        <title>A reference genome for the long-term kleptoplast-retaining sea slug Elysia crispata morphotype clarki.</title>
        <authorList>
            <person name="Eastman K.E."/>
            <person name="Pendleton A.L."/>
            <person name="Shaikh M.A."/>
            <person name="Suttiyut T."/>
            <person name="Ogas R."/>
            <person name="Tomko P."/>
            <person name="Gavelis G."/>
            <person name="Widhalm J.R."/>
            <person name="Wisecaver J.H."/>
        </authorList>
    </citation>
    <scope>NUCLEOTIDE SEQUENCE</scope>
    <source>
        <strain evidence="1">ECLA1</strain>
    </source>
</reference>
<evidence type="ECO:0000313" key="2">
    <source>
        <dbReference type="Proteomes" id="UP001283361"/>
    </source>
</evidence>
<dbReference type="Proteomes" id="UP001283361">
    <property type="component" value="Unassembled WGS sequence"/>
</dbReference>
<name>A0AAE1A6H8_9GAST</name>
<sequence>MIETVVMMWSRICDTPIGIENSHKIECDRESNVGDHVELNLVEWARQVGKTEGFKSMDGWLTTTRVSGVEEIDQL</sequence>
<organism evidence="1 2">
    <name type="scientific">Elysia crispata</name>
    <name type="common">lettuce slug</name>
    <dbReference type="NCBI Taxonomy" id="231223"/>
    <lineage>
        <taxon>Eukaryota</taxon>
        <taxon>Metazoa</taxon>
        <taxon>Spiralia</taxon>
        <taxon>Lophotrochozoa</taxon>
        <taxon>Mollusca</taxon>
        <taxon>Gastropoda</taxon>
        <taxon>Heterobranchia</taxon>
        <taxon>Euthyneura</taxon>
        <taxon>Panpulmonata</taxon>
        <taxon>Sacoglossa</taxon>
        <taxon>Placobranchoidea</taxon>
        <taxon>Plakobranchidae</taxon>
        <taxon>Elysia</taxon>
    </lineage>
</organism>
<protein>
    <submittedName>
        <fullName evidence="1">Uncharacterized protein</fullName>
    </submittedName>
</protein>
<gene>
    <name evidence="1" type="ORF">RRG08_020555</name>
</gene>